<feature type="region of interest" description="Disordered" evidence="1">
    <location>
        <begin position="1"/>
        <end position="25"/>
    </location>
</feature>
<reference evidence="2" key="1">
    <citation type="submission" date="2019-07" db="EMBL/GenBank/DDBJ databases">
        <authorList>
            <person name="Dittberner H."/>
        </authorList>
    </citation>
    <scope>NUCLEOTIDE SEQUENCE [LARGE SCALE GENOMIC DNA]</scope>
</reference>
<organism evidence="2 3">
    <name type="scientific">Arabis nemorensis</name>
    <dbReference type="NCBI Taxonomy" id="586526"/>
    <lineage>
        <taxon>Eukaryota</taxon>
        <taxon>Viridiplantae</taxon>
        <taxon>Streptophyta</taxon>
        <taxon>Embryophyta</taxon>
        <taxon>Tracheophyta</taxon>
        <taxon>Spermatophyta</taxon>
        <taxon>Magnoliopsida</taxon>
        <taxon>eudicotyledons</taxon>
        <taxon>Gunneridae</taxon>
        <taxon>Pentapetalae</taxon>
        <taxon>rosids</taxon>
        <taxon>malvids</taxon>
        <taxon>Brassicales</taxon>
        <taxon>Brassicaceae</taxon>
        <taxon>Arabideae</taxon>
        <taxon>Arabis</taxon>
    </lineage>
</organism>
<keyword evidence="3" id="KW-1185">Reference proteome</keyword>
<gene>
    <name evidence="2" type="ORF">ANE_LOCUS22879</name>
</gene>
<accession>A0A565CFN2</accession>
<evidence type="ECO:0000313" key="3">
    <source>
        <dbReference type="Proteomes" id="UP000489600"/>
    </source>
</evidence>
<comment type="caution">
    <text evidence="2">The sequence shown here is derived from an EMBL/GenBank/DDBJ whole genome shotgun (WGS) entry which is preliminary data.</text>
</comment>
<dbReference type="AlphaFoldDB" id="A0A565CFN2"/>
<evidence type="ECO:0000256" key="1">
    <source>
        <dbReference type="SAM" id="MobiDB-lite"/>
    </source>
</evidence>
<proteinExistence type="predicted"/>
<dbReference type="EMBL" id="CABITT030000007">
    <property type="protein sequence ID" value="VVB12435.1"/>
    <property type="molecule type" value="Genomic_DNA"/>
</dbReference>
<protein>
    <submittedName>
        <fullName evidence="2">Uncharacterized protein</fullName>
    </submittedName>
</protein>
<evidence type="ECO:0000313" key="2">
    <source>
        <dbReference type="EMBL" id="VVB12435.1"/>
    </source>
</evidence>
<dbReference type="Proteomes" id="UP000489600">
    <property type="component" value="Unassembled WGS sequence"/>
</dbReference>
<name>A0A565CFN2_9BRAS</name>
<sequence>MTRNRVSSPRKLRSTSYCRREGSDLQPRKTEFEQLFPVGHRDKLGGGRSVYGNSIQSLTDYKEDKHYQPGMKTVTETISLKPNPCVNFHFCAHIDQALSGLKLLVDGMGTQ</sequence>